<proteinExistence type="predicted"/>
<dbReference type="EMBL" id="GGMR01004985">
    <property type="protein sequence ID" value="MBY17604.1"/>
    <property type="molecule type" value="Transcribed_RNA"/>
</dbReference>
<sequence>MYFNILVSTVFGIPTVRRKKQNYLIQTLISLVSNMNQTERDDSLIVVMIAEVNLEYVRNVSVEIKNRQLLPLHTMQITQIKHLLLLNIIGLQYTRCCGLGSLRSYMGKK</sequence>
<dbReference type="GO" id="GO:0006487">
    <property type="term" value="P:protein N-linked glycosylation"/>
    <property type="evidence" value="ECO:0007669"/>
    <property type="project" value="TreeGrafter"/>
</dbReference>
<dbReference type="PANTHER" id="PTHR12062:SF9">
    <property type="entry name" value="ALPHA-1,3-MANNOSYL-GLYCOPROTEIN 4-BETA-N-ACETYLGLUCOSAMINYLTRANSFERASE A, ISOFORM A"/>
    <property type="match status" value="1"/>
</dbReference>
<dbReference type="GO" id="GO:0005783">
    <property type="term" value="C:endoplasmic reticulum"/>
    <property type="evidence" value="ECO:0007669"/>
    <property type="project" value="TreeGrafter"/>
</dbReference>
<keyword evidence="2" id="KW-0328">Glycosyltransferase</keyword>
<dbReference type="GO" id="GO:0005795">
    <property type="term" value="C:Golgi stack"/>
    <property type="evidence" value="ECO:0007669"/>
    <property type="project" value="TreeGrafter"/>
</dbReference>
<dbReference type="AlphaFoldDB" id="A0A2S2NK94"/>
<name>A0A2S2NK94_SCHGA</name>
<organism evidence="2">
    <name type="scientific">Schizaphis graminum</name>
    <name type="common">Green bug aphid</name>
    <dbReference type="NCBI Taxonomy" id="13262"/>
    <lineage>
        <taxon>Eukaryota</taxon>
        <taxon>Metazoa</taxon>
        <taxon>Ecdysozoa</taxon>
        <taxon>Arthropoda</taxon>
        <taxon>Hexapoda</taxon>
        <taxon>Insecta</taxon>
        <taxon>Pterygota</taxon>
        <taxon>Neoptera</taxon>
        <taxon>Paraneoptera</taxon>
        <taxon>Hemiptera</taxon>
        <taxon>Sternorrhyncha</taxon>
        <taxon>Aphidomorpha</taxon>
        <taxon>Aphidoidea</taxon>
        <taxon>Aphididae</taxon>
        <taxon>Aphidini</taxon>
        <taxon>Schizaphis</taxon>
    </lineage>
</organism>
<accession>A0A2S2NK94</accession>
<reference evidence="2" key="1">
    <citation type="submission" date="2018-04" db="EMBL/GenBank/DDBJ databases">
        <title>Transcriptome of Schizaphis graminum biotype I.</title>
        <authorList>
            <person name="Scully E.D."/>
            <person name="Geib S.M."/>
            <person name="Palmer N.A."/>
            <person name="Koch K."/>
            <person name="Bradshaw J."/>
            <person name="Heng-Moss T."/>
            <person name="Sarath G."/>
        </authorList>
    </citation>
    <scope>NUCLEOTIDE SEQUENCE</scope>
</reference>
<dbReference type="Pfam" id="PF04666">
    <property type="entry name" value="MGAT4_cons"/>
    <property type="match status" value="1"/>
</dbReference>
<feature type="domain" description="MGAT4 conserved region" evidence="1">
    <location>
        <begin position="7"/>
        <end position="74"/>
    </location>
</feature>
<keyword evidence="2" id="KW-0808">Transferase</keyword>
<dbReference type="GO" id="GO:0005793">
    <property type="term" value="C:endoplasmic reticulum-Golgi intermediate compartment"/>
    <property type="evidence" value="ECO:0007669"/>
    <property type="project" value="TreeGrafter"/>
</dbReference>
<evidence type="ECO:0000259" key="1">
    <source>
        <dbReference type="Pfam" id="PF04666"/>
    </source>
</evidence>
<dbReference type="PANTHER" id="PTHR12062">
    <property type="entry name" value="N-ACETYLGLUCOSAMINYLTRANSFERASE VI"/>
    <property type="match status" value="1"/>
</dbReference>
<dbReference type="InterPro" id="IPR006759">
    <property type="entry name" value="Glyco_transf_54"/>
</dbReference>
<evidence type="ECO:0000313" key="2">
    <source>
        <dbReference type="EMBL" id="MBY17604.1"/>
    </source>
</evidence>
<dbReference type="GO" id="GO:0008375">
    <property type="term" value="F:acetylglucosaminyltransferase activity"/>
    <property type="evidence" value="ECO:0007669"/>
    <property type="project" value="TreeGrafter"/>
</dbReference>
<dbReference type="InterPro" id="IPR057279">
    <property type="entry name" value="MGAT4"/>
</dbReference>
<gene>
    <name evidence="2" type="primary">MGAT4B_1</name>
    <name evidence="2" type="ORF">g.10858</name>
</gene>
<protein>
    <submittedName>
        <fullName evidence="2">Alpha-1,3-mannosyl-glycoprotein 4-beta-N-acetylglucosaminyltransferase B</fullName>
    </submittedName>
</protein>